<dbReference type="InterPro" id="IPR002716">
    <property type="entry name" value="PIN_dom"/>
</dbReference>
<gene>
    <name evidence="2" type="ORF">KVG22_05965</name>
</gene>
<name>A0ABS7R5C5_9HYPH</name>
<evidence type="ECO:0000313" key="3">
    <source>
        <dbReference type="Proteomes" id="UP000777661"/>
    </source>
</evidence>
<dbReference type="Gene3D" id="3.40.50.1010">
    <property type="entry name" value="5'-nuclease"/>
    <property type="match status" value="1"/>
</dbReference>
<feature type="domain" description="PIN" evidence="1">
    <location>
        <begin position="4"/>
        <end position="127"/>
    </location>
</feature>
<organism evidence="2 3">
    <name type="scientific">Nitratireductor rhodophyticola</name>
    <dbReference type="NCBI Taxonomy" id="2854036"/>
    <lineage>
        <taxon>Bacteria</taxon>
        <taxon>Pseudomonadati</taxon>
        <taxon>Pseudomonadota</taxon>
        <taxon>Alphaproteobacteria</taxon>
        <taxon>Hyphomicrobiales</taxon>
        <taxon>Phyllobacteriaceae</taxon>
        <taxon>Nitratireductor</taxon>
    </lineage>
</organism>
<reference evidence="2 3" key="1">
    <citation type="submission" date="2021-06" db="EMBL/GenBank/DDBJ databases">
        <title>Nitratireductor porphyridii sp. nov., isolated from a small marine red alga, Porphyridium purpureum in South Korea.</title>
        <authorList>
            <person name="Kim K.H."/>
            <person name="Kristyanto S."/>
            <person name="Jeon C.O."/>
        </authorList>
    </citation>
    <scope>NUCLEOTIDE SEQUENCE [LARGE SCALE GENOMIC DNA]</scope>
    <source>
        <strain evidence="2 3">R6</strain>
    </source>
</reference>
<keyword evidence="3" id="KW-1185">Reference proteome</keyword>
<sequence length="132" mass="14527">MIGIDTHVLVWWANGDAEKLSAAAGAALGEALASGKIFISSITAWEIAMLVARGRLGLTEDVRHWLDIVAELNAVEFVPIDNEIAVLSTRIGDDFHRDPADRFIVATCQKFAVPLVTADEKIRRYPRIATIW</sequence>
<protein>
    <submittedName>
        <fullName evidence="2">Type II toxin-antitoxin system VapC family toxin</fullName>
    </submittedName>
</protein>
<dbReference type="SUPFAM" id="SSF88723">
    <property type="entry name" value="PIN domain-like"/>
    <property type="match status" value="1"/>
</dbReference>
<dbReference type="EMBL" id="JAHSQO010000002">
    <property type="protein sequence ID" value="MBY8916123.1"/>
    <property type="molecule type" value="Genomic_DNA"/>
</dbReference>
<evidence type="ECO:0000259" key="1">
    <source>
        <dbReference type="Pfam" id="PF01850"/>
    </source>
</evidence>
<dbReference type="PANTHER" id="PTHR36173:SF1">
    <property type="entry name" value="RIBONUCLEASE VAPC22"/>
    <property type="match status" value="1"/>
</dbReference>
<dbReference type="InterPro" id="IPR052919">
    <property type="entry name" value="TA_system_RNase"/>
</dbReference>
<dbReference type="RefSeq" id="WP_223005450.1">
    <property type="nucleotide sequence ID" value="NZ_JAHSQO010000002.1"/>
</dbReference>
<accession>A0ABS7R5C5</accession>
<dbReference type="CDD" id="cd09872">
    <property type="entry name" value="PIN_Sll0205-like"/>
    <property type="match status" value="1"/>
</dbReference>
<dbReference type="Proteomes" id="UP000777661">
    <property type="component" value="Unassembled WGS sequence"/>
</dbReference>
<proteinExistence type="predicted"/>
<comment type="caution">
    <text evidence="2">The sequence shown here is derived from an EMBL/GenBank/DDBJ whole genome shotgun (WGS) entry which is preliminary data.</text>
</comment>
<dbReference type="InterPro" id="IPR029060">
    <property type="entry name" value="PIN-like_dom_sf"/>
</dbReference>
<evidence type="ECO:0000313" key="2">
    <source>
        <dbReference type="EMBL" id="MBY8916123.1"/>
    </source>
</evidence>
<dbReference type="Pfam" id="PF01850">
    <property type="entry name" value="PIN"/>
    <property type="match status" value="1"/>
</dbReference>
<dbReference type="PANTHER" id="PTHR36173">
    <property type="entry name" value="RIBONUCLEASE VAPC16-RELATED"/>
    <property type="match status" value="1"/>
</dbReference>
<dbReference type="InterPro" id="IPR041705">
    <property type="entry name" value="PIN_Sll0205"/>
</dbReference>